<gene>
    <name evidence="1" type="ORF">MAR_023934</name>
</gene>
<reference evidence="1" key="1">
    <citation type="submission" date="2022-11" db="EMBL/GenBank/DDBJ databases">
        <title>Centuries of genome instability and evolution in soft-shell clam transmissible cancer (bioRxiv).</title>
        <authorList>
            <person name="Hart S.F.M."/>
            <person name="Yonemitsu M.A."/>
            <person name="Giersch R.M."/>
            <person name="Beal B.F."/>
            <person name="Arriagada G."/>
            <person name="Davis B.W."/>
            <person name="Ostrander E.A."/>
            <person name="Goff S.P."/>
            <person name="Metzger M.J."/>
        </authorList>
    </citation>
    <scope>NUCLEOTIDE SEQUENCE</scope>
    <source>
        <strain evidence="1">MELC-2E11</strain>
        <tissue evidence="1">Siphon/mantle</tissue>
    </source>
</reference>
<sequence length="87" mass="10769">MGYFVEESCRWISKQRLIHIDEKYHLLFTYTVRHNYTNDDLYDEYEYDYFNCAYCDTIGRGLLPYMKRYQISSSDTFGDRYTDIYKF</sequence>
<protein>
    <submittedName>
        <fullName evidence="1">Uncharacterized protein</fullName>
    </submittedName>
</protein>
<dbReference type="EMBL" id="CP111014">
    <property type="protein sequence ID" value="WAQ99561.1"/>
    <property type="molecule type" value="Genomic_DNA"/>
</dbReference>
<evidence type="ECO:0000313" key="2">
    <source>
        <dbReference type="Proteomes" id="UP001164746"/>
    </source>
</evidence>
<dbReference type="Proteomes" id="UP001164746">
    <property type="component" value="Chromosome 3"/>
</dbReference>
<accession>A0ABY7DSI1</accession>
<name>A0ABY7DSI1_MYAAR</name>
<keyword evidence="2" id="KW-1185">Reference proteome</keyword>
<evidence type="ECO:0000313" key="1">
    <source>
        <dbReference type="EMBL" id="WAQ99561.1"/>
    </source>
</evidence>
<organism evidence="1 2">
    <name type="scientific">Mya arenaria</name>
    <name type="common">Soft-shell clam</name>
    <dbReference type="NCBI Taxonomy" id="6604"/>
    <lineage>
        <taxon>Eukaryota</taxon>
        <taxon>Metazoa</taxon>
        <taxon>Spiralia</taxon>
        <taxon>Lophotrochozoa</taxon>
        <taxon>Mollusca</taxon>
        <taxon>Bivalvia</taxon>
        <taxon>Autobranchia</taxon>
        <taxon>Heteroconchia</taxon>
        <taxon>Euheterodonta</taxon>
        <taxon>Imparidentia</taxon>
        <taxon>Neoheterodontei</taxon>
        <taxon>Myida</taxon>
        <taxon>Myoidea</taxon>
        <taxon>Myidae</taxon>
        <taxon>Mya</taxon>
    </lineage>
</organism>
<proteinExistence type="predicted"/>